<evidence type="ECO:0000313" key="6">
    <source>
        <dbReference type="Proteomes" id="UP000667802"/>
    </source>
</evidence>
<proteinExistence type="predicted"/>
<comment type="caution">
    <text evidence="5">The sequence shown here is derived from an EMBL/GenBank/DDBJ whole genome shotgun (WGS) entry which is preliminary data.</text>
</comment>
<dbReference type="Pfam" id="PF13365">
    <property type="entry name" value="Trypsin_2"/>
    <property type="match status" value="1"/>
</dbReference>
<dbReference type="Proteomes" id="UP000667802">
    <property type="component" value="Unassembled WGS sequence"/>
</dbReference>
<evidence type="ECO:0000256" key="2">
    <source>
        <dbReference type="ARBA" id="ARBA00022737"/>
    </source>
</evidence>
<dbReference type="PROSITE" id="PS50294">
    <property type="entry name" value="WD_REPEATS_REGION"/>
    <property type="match status" value="7"/>
</dbReference>
<dbReference type="InterPro" id="IPR019775">
    <property type="entry name" value="WD40_repeat_CS"/>
</dbReference>
<keyword evidence="2" id="KW-0677">Repeat</keyword>
<dbReference type="Pfam" id="PF00400">
    <property type="entry name" value="WD40"/>
    <property type="match status" value="2"/>
</dbReference>
<dbReference type="EMBL" id="JAALHA020000005">
    <property type="protein sequence ID" value="MDR9895650.1"/>
    <property type="molecule type" value="Genomic_DNA"/>
</dbReference>
<dbReference type="AlphaFoldDB" id="A0AAP5IAS5"/>
<dbReference type="InterPro" id="IPR036322">
    <property type="entry name" value="WD40_repeat_dom_sf"/>
</dbReference>
<evidence type="ECO:0000256" key="1">
    <source>
        <dbReference type="ARBA" id="ARBA00022574"/>
    </source>
</evidence>
<feature type="repeat" description="WD" evidence="3">
    <location>
        <begin position="383"/>
        <end position="424"/>
    </location>
</feature>
<keyword evidence="1 3" id="KW-0853">WD repeat</keyword>
<reference evidence="6" key="1">
    <citation type="journal article" date="2021" name="Science">
        <title>Hunting the eagle killer: A cyanobacterial neurotoxin causes vacuolar myelinopathy.</title>
        <authorList>
            <person name="Breinlinger S."/>
            <person name="Phillips T.J."/>
            <person name="Haram B.N."/>
            <person name="Mares J."/>
            <person name="Martinez Yerena J.A."/>
            <person name="Hrouzek P."/>
            <person name="Sobotka R."/>
            <person name="Henderson W.M."/>
            <person name="Schmieder P."/>
            <person name="Williams S.M."/>
            <person name="Lauderdale J.D."/>
            <person name="Wilde H.D."/>
            <person name="Gerrin W."/>
            <person name="Kust A."/>
            <person name="Washington J.W."/>
            <person name="Wagner C."/>
            <person name="Geier B."/>
            <person name="Liebeke M."/>
            <person name="Enke H."/>
            <person name="Niedermeyer T.H.J."/>
            <person name="Wilde S.B."/>
        </authorList>
    </citation>
    <scope>NUCLEOTIDE SEQUENCE [LARGE SCALE GENOMIC DNA]</scope>
    <source>
        <strain evidence="6">Thurmond2011</strain>
    </source>
</reference>
<feature type="repeat" description="WD" evidence="3">
    <location>
        <begin position="298"/>
        <end position="341"/>
    </location>
</feature>
<dbReference type="SMART" id="SM00320">
    <property type="entry name" value="WD40"/>
    <property type="match status" value="7"/>
</dbReference>
<dbReference type="PANTHER" id="PTHR19879:SF9">
    <property type="entry name" value="TRANSCRIPTION INITIATION FACTOR TFIID SUBUNIT 5"/>
    <property type="match status" value="1"/>
</dbReference>
<dbReference type="PANTHER" id="PTHR19879">
    <property type="entry name" value="TRANSCRIPTION INITIATION FACTOR TFIID"/>
    <property type="match status" value="1"/>
</dbReference>
<sequence length="544" mass="57193">MRVAGILTAAFVGTAVVIVQPAATALTPQEIGEIARQITVQIDGKVPGSGVIIERQGNIYTVVTCEHVVRLGGNYTVRTPDGKQYTFKQSQVKPFPGVDLATFQFTSTVNYRVAEKGNSDQVTLGTNISVAGYPQGTFDIRFLRGAVSSRVTNPNDGYAFVYDVGGFPGMSGGAILDDQGKLIGIHGLAKTRLDTNATTVYGIPLKTYLTLAPSAQLVGVAPAPKLTNRLVSTVPLASKFTLVKTLIGHSRKLNSLNQFKGIVFSVAFSPDGKTLASGGFDNTITIWNVVTGQEISTLNGHSISVDSVAFSPNGKTLASGSSISDNTIKIWNVVTGQEISTLKATSNYNSVAFSPDGKTLASGSWDNTIKIWNVATGQEIATLRVHSDLVDSVAFSPSGKTLASGSQDKTIKIWNVATGKEISTLNGHSSSVNSVAFSPDGKTLTSGSSDNTIKIWNVATGKEISTLNGHSSSVNSVAFSPDGKTLASGSDDNTIKIWNVATGQEISTLKGHSDAVHSVAFSPDGKTLASGSWDKTIKIWQLSQ</sequence>
<evidence type="ECO:0000259" key="4">
    <source>
        <dbReference type="Pfam" id="PF23414"/>
    </source>
</evidence>
<dbReference type="InterPro" id="IPR015943">
    <property type="entry name" value="WD40/YVTN_repeat-like_dom_sf"/>
</dbReference>
<feature type="domain" description="EML-like second beta-propeller" evidence="4">
    <location>
        <begin position="324"/>
        <end position="466"/>
    </location>
</feature>
<dbReference type="InterPro" id="IPR055442">
    <property type="entry name" value="Beta-prop_EML-like_2nd"/>
</dbReference>
<dbReference type="InterPro" id="IPR020472">
    <property type="entry name" value="WD40_PAC1"/>
</dbReference>
<dbReference type="Gene3D" id="2.40.10.10">
    <property type="entry name" value="Trypsin-like serine proteases"/>
    <property type="match status" value="2"/>
</dbReference>
<feature type="repeat" description="WD" evidence="3">
    <location>
        <begin position="350"/>
        <end position="382"/>
    </location>
</feature>
<feature type="repeat" description="WD" evidence="3">
    <location>
        <begin position="509"/>
        <end position="544"/>
    </location>
</feature>
<feature type="repeat" description="WD" evidence="3">
    <location>
        <begin position="256"/>
        <end position="297"/>
    </location>
</feature>
<dbReference type="PROSITE" id="PS50082">
    <property type="entry name" value="WD_REPEATS_2"/>
    <property type="match status" value="7"/>
</dbReference>
<evidence type="ECO:0000313" key="5">
    <source>
        <dbReference type="EMBL" id="MDR9895650.1"/>
    </source>
</evidence>
<dbReference type="InterPro" id="IPR001680">
    <property type="entry name" value="WD40_rpt"/>
</dbReference>
<accession>A0AAP5IAS5</accession>
<name>A0AAP5IAS5_9CYAN</name>
<dbReference type="SUPFAM" id="SSF50494">
    <property type="entry name" value="Trypsin-like serine proteases"/>
    <property type="match status" value="1"/>
</dbReference>
<dbReference type="InterPro" id="IPR043504">
    <property type="entry name" value="Peptidase_S1_PA_chymotrypsin"/>
</dbReference>
<organism evidence="5 6">
    <name type="scientific">Aetokthonos hydrillicola Thurmond2011</name>
    <dbReference type="NCBI Taxonomy" id="2712845"/>
    <lineage>
        <taxon>Bacteria</taxon>
        <taxon>Bacillati</taxon>
        <taxon>Cyanobacteriota</taxon>
        <taxon>Cyanophyceae</taxon>
        <taxon>Nostocales</taxon>
        <taxon>Hapalosiphonaceae</taxon>
        <taxon>Aetokthonos</taxon>
    </lineage>
</organism>
<dbReference type="Pfam" id="PF23414">
    <property type="entry name" value="Beta-prop_EML_2"/>
    <property type="match status" value="1"/>
</dbReference>
<gene>
    <name evidence="5" type="ORF">G7B40_013890</name>
</gene>
<dbReference type="PRINTS" id="PR00320">
    <property type="entry name" value="GPROTEINBRPT"/>
</dbReference>
<dbReference type="SUPFAM" id="SSF50978">
    <property type="entry name" value="WD40 repeat-like"/>
    <property type="match status" value="1"/>
</dbReference>
<feature type="repeat" description="WD" evidence="3">
    <location>
        <begin position="425"/>
        <end position="466"/>
    </location>
</feature>
<dbReference type="PROSITE" id="PS00678">
    <property type="entry name" value="WD_REPEATS_1"/>
    <property type="match status" value="6"/>
</dbReference>
<dbReference type="InterPro" id="IPR009003">
    <property type="entry name" value="Peptidase_S1_PA"/>
</dbReference>
<feature type="repeat" description="WD" evidence="3">
    <location>
        <begin position="467"/>
        <end position="508"/>
    </location>
</feature>
<keyword evidence="6" id="KW-1185">Reference proteome</keyword>
<dbReference type="Gene3D" id="2.130.10.10">
    <property type="entry name" value="YVTN repeat-like/Quinoprotein amine dehydrogenase"/>
    <property type="match status" value="4"/>
</dbReference>
<dbReference type="RefSeq" id="WP_208342250.1">
    <property type="nucleotide sequence ID" value="NZ_CAWQFN010000127.1"/>
</dbReference>
<dbReference type="CDD" id="cd00200">
    <property type="entry name" value="WD40"/>
    <property type="match status" value="1"/>
</dbReference>
<evidence type="ECO:0000256" key="3">
    <source>
        <dbReference type="PROSITE-ProRule" id="PRU00221"/>
    </source>
</evidence>
<protein>
    <submittedName>
        <fullName evidence="5">Trypsin-like peptidase domain-containing protein</fullName>
    </submittedName>
</protein>